<accession>A0ABC9WX86</accession>
<dbReference type="Gene3D" id="1.10.510.10">
    <property type="entry name" value="Transferase(Phosphotransferase) domain 1"/>
    <property type="match status" value="1"/>
</dbReference>
<dbReference type="SUPFAM" id="SSF56112">
    <property type="entry name" value="Protein kinase-like (PK-like)"/>
    <property type="match status" value="1"/>
</dbReference>
<dbReference type="PROSITE" id="PS50011">
    <property type="entry name" value="PROTEIN_KINASE_DOM"/>
    <property type="match status" value="1"/>
</dbReference>
<evidence type="ECO:0000313" key="3">
    <source>
        <dbReference type="EMBL" id="GAB0189901.1"/>
    </source>
</evidence>
<dbReference type="InterPro" id="IPR011009">
    <property type="entry name" value="Kinase-like_dom_sf"/>
</dbReference>
<keyword evidence="4" id="KW-1185">Reference proteome</keyword>
<dbReference type="GO" id="GO:0016301">
    <property type="term" value="F:kinase activity"/>
    <property type="evidence" value="ECO:0007669"/>
    <property type="project" value="UniProtKB-KW"/>
</dbReference>
<comment type="caution">
    <text evidence="3">The sequence shown here is derived from an EMBL/GenBank/DDBJ whole genome shotgun (WGS) entry which is preliminary data.</text>
</comment>
<dbReference type="InterPro" id="IPR000719">
    <property type="entry name" value="Prot_kinase_dom"/>
</dbReference>
<dbReference type="Pfam" id="PF00069">
    <property type="entry name" value="Pkinase"/>
    <property type="match status" value="1"/>
</dbReference>
<dbReference type="EMBL" id="BAAFJT010000005">
    <property type="protein sequence ID" value="GAB0189901.1"/>
    <property type="molecule type" value="Genomic_DNA"/>
</dbReference>
<proteinExistence type="predicted"/>
<dbReference type="AlphaFoldDB" id="A0ABC9WX86"/>
<reference evidence="3 4" key="1">
    <citation type="submission" date="2024-06" db="EMBL/GenBank/DDBJ databases">
        <title>The draft genome of Grus japonensis, version 3.</title>
        <authorList>
            <person name="Nabeshima K."/>
            <person name="Suzuki S."/>
            <person name="Onuma M."/>
        </authorList>
    </citation>
    <scope>NUCLEOTIDE SEQUENCE [LARGE SCALE GENOMIC DNA]</scope>
    <source>
        <strain evidence="3 4">451A</strain>
    </source>
</reference>
<keyword evidence="3" id="KW-0418">Kinase</keyword>
<name>A0ABC9WX86_GRUJA</name>
<sequence>MLELMLYSTCGTSINMAPEVISAYDYSQQCDIWSIGVIMYMLVKHMLSRDCVWELMKEWNNNLDIGKECSREEESKIETENGGNKSSTSAKR</sequence>
<protein>
    <submittedName>
        <fullName evidence="3">Serine/threonine-protein kinase 33</fullName>
    </submittedName>
</protein>
<feature type="compositionally biased region" description="Basic and acidic residues" evidence="1">
    <location>
        <begin position="70"/>
        <end position="79"/>
    </location>
</feature>
<organism evidence="3 4">
    <name type="scientific">Grus japonensis</name>
    <name type="common">Japanese crane</name>
    <name type="synonym">Red-crowned crane</name>
    <dbReference type="NCBI Taxonomy" id="30415"/>
    <lineage>
        <taxon>Eukaryota</taxon>
        <taxon>Metazoa</taxon>
        <taxon>Chordata</taxon>
        <taxon>Craniata</taxon>
        <taxon>Vertebrata</taxon>
        <taxon>Euteleostomi</taxon>
        <taxon>Archelosauria</taxon>
        <taxon>Archosauria</taxon>
        <taxon>Dinosauria</taxon>
        <taxon>Saurischia</taxon>
        <taxon>Theropoda</taxon>
        <taxon>Coelurosauria</taxon>
        <taxon>Aves</taxon>
        <taxon>Neognathae</taxon>
        <taxon>Neoaves</taxon>
        <taxon>Gruiformes</taxon>
        <taxon>Gruidae</taxon>
        <taxon>Grus</taxon>
    </lineage>
</organism>
<evidence type="ECO:0000259" key="2">
    <source>
        <dbReference type="PROSITE" id="PS50011"/>
    </source>
</evidence>
<feature type="region of interest" description="Disordered" evidence="1">
    <location>
        <begin position="70"/>
        <end position="92"/>
    </location>
</feature>
<gene>
    <name evidence="3" type="ORF">GRJ2_001455400</name>
</gene>
<evidence type="ECO:0000256" key="1">
    <source>
        <dbReference type="SAM" id="MobiDB-lite"/>
    </source>
</evidence>
<dbReference type="Proteomes" id="UP001623348">
    <property type="component" value="Unassembled WGS sequence"/>
</dbReference>
<feature type="domain" description="Protein kinase" evidence="2">
    <location>
        <begin position="1"/>
        <end position="92"/>
    </location>
</feature>
<keyword evidence="3" id="KW-0808">Transferase</keyword>
<evidence type="ECO:0000313" key="4">
    <source>
        <dbReference type="Proteomes" id="UP001623348"/>
    </source>
</evidence>
<feature type="compositionally biased region" description="Polar residues" evidence="1">
    <location>
        <begin position="81"/>
        <end position="92"/>
    </location>
</feature>